<accession>A0ABD1NMK0</accession>
<proteinExistence type="predicted"/>
<keyword evidence="2" id="KW-1133">Transmembrane helix</keyword>
<evidence type="ECO:0000256" key="2">
    <source>
        <dbReference type="SAM" id="Phobius"/>
    </source>
</evidence>
<evidence type="ECO:0000313" key="4">
    <source>
        <dbReference type="EMBL" id="KAL2349360.1"/>
    </source>
</evidence>
<keyword evidence="2" id="KW-0472">Membrane</keyword>
<evidence type="ECO:0000256" key="1">
    <source>
        <dbReference type="SAM" id="MobiDB-lite"/>
    </source>
</evidence>
<reference evidence="4 5" key="1">
    <citation type="submission" date="2024-08" db="EMBL/GenBank/DDBJ databases">
        <title>Insights into the chromosomal genome structure of Flemingia macrophylla.</title>
        <authorList>
            <person name="Ding Y."/>
            <person name="Zhao Y."/>
            <person name="Bi W."/>
            <person name="Wu M."/>
            <person name="Zhao G."/>
            <person name="Gong Y."/>
            <person name="Li W."/>
            <person name="Zhang P."/>
        </authorList>
    </citation>
    <scope>NUCLEOTIDE SEQUENCE [LARGE SCALE GENOMIC DNA]</scope>
    <source>
        <strain evidence="4">DYQJB</strain>
        <tissue evidence="4">Leaf</tissue>
    </source>
</reference>
<dbReference type="AlphaFoldDB" id="A0ABD1NMK0"/>
<keyword evidence="5" id="KW-1185">Reference proteome</keyword>
<protein>
    <submittedName>
        <fullName evidence="4">Uncharacterized protein</fullName>
    </submittedName>
</protein>
<name>A0ABD1NMK0_9FABA</name>
<feature type="region of interest" description="Disordered" evidence="1">
    <location>
        <begin position="28"/>
        <end position="50"/>
    </location>
</feature>
<organism evidence="4 5">
    <name type="scientific">Flemingia macrophylla</name>
    <dbReference type="NCBI Taxonomy" id="520843"/>
    <lineage>
        <taxon>Eukaryota</taxon>
        <taxon>Viridiplantae</taxon>
        <taxon>Streptophyta</taxon>
        <taxon>Embryophyta</taxon>
        <taxon>Tracheophyta</taxon>
        <taxon>Spermatophyta</taxon>
        <taxon>Magnoliopsida</taxon>
        <taxon>eudicotyledons</taxon>
        <taxon>Gunneridae</taxon>
        <taxon>Pentapetalae</taxon>
        <taxon>rosids</taxon>
        <taxon>fabids</taxon>
        <taxon>Fabales</taxon>
        <taxon>Fabaceae</taxon>
        <taxon>Papilionoideae</taxon>
        <taxon>50 kb inversion clade</taxon>
        <taxon>NPAAA clade</taxon>
        <taxon>indigoferoid/millettioid clade</taxon>
        <taxon>Phaseoleae</taxon>
        <taxon>Flemingia</taxon>
    </lineage>
</organism>
<keyword evidence="3" id="KW-0732">Signal</keyword>
<dbReference type="EMBL" id="JBGMDY010000001">
    <property type="protein sequence ID" value="KAL2349360.1"/>
    <property type="molecule type" value="Genomic_DNA"/>
</dbReference>
<gene>
    <name evidence="4" type="ORF">Fmac_003360</name>
</gene>
<comment type="caution">
    <text evidence="4">The sequence shown here is derived from an EMBL/GenBank/DDBJ whole genome shotgun (WGS) entry which is preliminary data.</text>
</comment>
<dbReference type="Proteomes" id="UP001603857">
    <property type="component" value="Unassembled WGS sequence"/>
</dbReference>
<evidence type="ECO:0000256" key="3">
    <source>
        <dbReference type="SAM" id="SignalP"/>
    </source>
</evidence>
<feature type="chain" id="PRO_5044821270" evidence="3">
    <location>
        <begin position="24"/>
        <end position="76"/>
    </location>
</feature>
<evidence type="ECO:0000313" key="5">
    <source>
        <dbReference type="Proteomes" id="UP001603857"/>
    </source>
</evidence>
<feature type="transmembrane region" description="Helical" evidence="2">
    <location>
        <begin position="54"/>
        <end position="72"/>
    </location>
</feature>
<keyword evidence="2" id="KW-0812">Transmembrane</keyword>
<sequence length="76" mass="8048">MASPRKFSVFSVCVLVLFVVVAAQYGDPSNDKPNMSGMHNGPGPAPSSSADPRSITLIAILLPFMLTFLVVAKARI</sequence>
<feature type="signal peptide" evidence="3">
    <location>
        <begin position="1"/>
        <end position="23"/>
    </location>
</feature>